<evidence type="ECO:0000256" key="2">
    <source>
        <dbReference type="ARBA" id="ARBA00022963"/>
    </source>
</evidence>
<dbReference type="Proteomes" id="UP001165065">
    <property type="component" value="Unassembled WGS sequence"/>
</dbReference>
<sequence length="824" mass="91069">MNSLPLEIIQETLVTTVNTFLEDWGLTSTITPTKPLLIALGVTLLSPLVYTTLSLVGFGLVWVFWLSVSLLFGIVQSIYVIFQFILIFSDVSLLSSLKATRLIVTHAARLNPARIFTGRSSDVRKRRRWRNKVDACRNWDDYVNVVQQEGVGDMDYKPESDKRGRLGRRSLSSRALKEEAEAGDLMGGGEDGGIIARSRSSSDLQTLPDLLSKVRSATLQVGSSNALEHPLTSMLKGRNYIGIDDVMSDVARLRDMGLPYEDKKLVHEIRRLTHATRSRLQHITATNPLTSKKTLLGKLLKIKHSVGNSALMLSGGGSITMYHLGTIRALIEAGVYKSIPVISGTSGGSIAAAMTACKTESELLEHVCVSNVSTDYMSNGEQGKKGIRWFPELFKMGITWLREGVLVTSEEFRKCCYFYYGDMTFEEAYAKTKKHVCITVSASRAQSDGTGTQRLLLNHISTPHVTVASAVAASCALPGVMAPAKLDIKVNGVVKLFEVDGVEWIDGSVQADIPFKRIGTLFNVTNFIVCQCNFHVVPFLNKAHNPTKKSWYWRVFQTLEWDIRNRVLNLSRLGLFPKLFGQDISKVFKQKYHGHVTIVPRMNMGQVIGVKALLNPTVEDMEHYLQNGQQAVWPYIDLIKHLLSLEEAIASCVAALEKDLKITRSHAGEGGMAMYVTTESNSRVGGRSASRSASRGRELELLRVKLERLQEENNALRSRVKLLEKGTGEDNTATVAAEVDAVEVVVQEESESNFIEDDDVRETTRGSKGKDYSPYLSEPAPQVTSSSSSDAPPPDGRPPSSPEWKTVVKKKHKKNLSGPPALNL</sequence>
<feature type="transmembrane region" description="Helical" evidence="7">
    <location>
        <begin position="36"/>
        <end position="56"/>
    </location>
</feature>
<evidence type="ECO:0000256" key="5">
    <source>
        <dbReference type="SAM" id="Coils"/>
    </source>
</evidence>
<accession>A0A9W7GEG3</accession>
<feature type="compositionally biased region" description="Pro residues" evidence="6">
    <location>
        <begin position="791"/>
        <end position="801"/>
    </location>
</feature>
<comment type="caution">
    <text evidence="9">The sequence shown here is derived from an EMBL/GenBank/DDBJ whole genome shotgun (WGS) entry which is preliminary data.</text>
</comment>
<evidence type="ECO:0000313" key="9">
    <source>
        <dbReference type="EMBL" id="GMI42966.1"/>
    </source>
</evidence>
<dbReference type="PROSITE" id="PS51635">
    <property type="entry name" value="PNPLA"/>
    <property type="match status" value="1"/>
</dbReference>
<feature type="compositionally biased region" description="Basic and acidic residues" evidence="6">
    <location>
        <begin position="154"/>
        <end position="164"/>
    </location>
</feature>
<dbReference type="GO" id="GO:0016042">
    <property type="term" value="P:lipid catabolic process"/>
    <property type="evidence" value="ECO:0007669"/>
    <property type="project" value="UniProtKB-UniRule"/>
</dbReference>
<dbReference type="OrthoDB" id="10049244at2759"/>
<feature type="short sequence motif" description="GXSXG" evidence="4">
    <location>
        <begin position="344"/>
        <end position="348"/>
    </location>
</feature>
<dbReference type="Gene3D" id="3.40.1090.10">
    <property type="entry name" value="Cytosolic phospholipase A2 catalytic domain"/>
    <property type="match status" value="2"/>
</dbReference>
<dbReference type="SUPFAM" id="SSF52151">
    <property type="entry name" value="FabD/lysophospholipase-like"/>
    <property type="match status" value="1"/>
</dbReference>
<dbReference type="InterPro" id="IPR016035">
    <property type="entry name" value="Acyl_Trfase/lysoPLipase"/>
</dbReference>
<keyword evidence="3 4" id="KW-0443">Lipid metabolism</keyword>
<feature type="region of interest" description="Disordered" evidence="6">
    <location>
        <begin position="748"/>
        <end position="824"/>
    </location>
</feature>
<dbReference type="InterPro" id="IPR002641">
    <property type="entry name" value="PNPLA_dom"/>
</dbReference>
<name>A0A9W7GEG3_9STRA</name>
<feature type="domain" description="PNPLA" evidence="8">
    <location>
        <begin position="311"/>
        <end position="519"/>
    </location>
</feature>
<evidence type="ECO:0000259" key="8">
    <source>
        <dbReference type="PROSITE" id="PS51635"/>
    </source>
</evidence>
<feature type="compositionally biased region" description="Basic and acidic residues" evidence="6">
    <location>
        <begin position="761"/>
        <end position="771"/>
    </location>
</feature>
<feature type="region of interest" description="Disordered" evidence="6">
    <location>
        <begin position="154"/>
        <end position="190"/>
    </location>
</feature>
<feature type="transmembrane region" description="Helical" evidence="7">
    <location>
        <begin position="62"/>
        <end position="88"/>
    </location>
</feature>
<keyword evidence="2 4" id="KW-0442">Lipid degradation</keyword>
<feature type="compositionally biased region" description="Low complexity" evidence="6">
    <location>
        <begin position="777"/>
        <end position="790"/>
    </location>
</feature>
<keyword evidence="7" id="KW-0812">Transmembrane</keyword>
<keyword evidence="1 4" id="KW-0378">Hydrolase</keyword>
<reference evidence="10" key="1">
    <citation type="journal article" date="2023" name="Commun. Biol.">
        <title>Genome analysis of Parmales, the sister group of diatoms, reveals the evolutionary specialization of diatoms from phago-mixotrophs to photoautotrophs.</title>
        <authorList>
            <person name="Ban H."/>
            <person name="Sato S."/>
            <person name="Yoshikawa S."/>
            <person name="Yamada K."/>
            <person name="Nakamura Y."/>
            <person name="Ichinomiya M."/>
            <person name="Sato N."/>
            <person name="Blanc-Mathieu R."/>
            <person name="Endo H."/>
            <person name="Kuwata A."/>
            <person name="Ogata H."/>
        </authorList>
    </citation>
    <scope>NUCLEOTIDE SEQUENCE [LARGE SCALE GENOMIC DNA]</scope>
</reference>
<feature type="compositionally biased region" description="Acidic residues" evidence="6">
    <location>
        <begin position="748"/>
        <end position="760"/>
    </location>
</feature>
<keyword evidence="10" id="KW-1185">Reference proteome</keyword>
<dbReference type="Pfam" id="PF01734">
    <property type="entry name" value="Patatin"/>
    <property type="match status" value="1"/>
</dbReference>
<evidence type="ECO:0000313" key="10">
    <source>
        <dbReference type="Proteomes" id="UP001165065"/>
    </source>
</evidence>
<dbReference type="GO" id="GO:0052689">
    <property type="term" value="F:carboxylic ester hydrolase activity"/>
    <property type="evidence" value="ECO:0007669"/>
    <property type="project" value="UniProtKB-ARBA"/>
</dbReference>
<comment type="caution">
    <text evidence="4">Lacks conserved residue(s) required for the propagation of feature annotation.</text>
</comment>
<organism evidence="9 10">
    <name type="scientific">Triparma columacea</name>
    <dbReference type="NCBI Taxonomy" id="722753"/>
    <lineage>
        <taxon>Eukaryota</taxon>
        <taxon>Sar</taxon>
        <taxon>Stramenopiles</taxon>
        <taxon>Ochrophyta</taxon>
        <taxon>Bolidophyceae</taxon>
        <taxon>Parmales</taxon>
        <taxon>Triparmaceae</taxon>
        <taxon>Triparma</taxon>
    </lineage>
</organism>
<proteinExistence type="predicted"/>
<evidence type="ECO:0000256" key="7">
    <source>
        <dbReference type="SAM" id="Phobius"/>
    </source>
</evidence>
<evidence type="ECO:0000256" key="6">
    <source>
        <dbReference type="SAM" id="MobiDB-lite"/>
    </source>
</evidence>
<protein>
    <recommendedName>
        <fullName evidence="8">PNPLA domain-containing protein</fullName>
    </recommendedName>
</protein>
<dbReference type="PANTHER" id="PTHR14226:SF10">
    <property type="entry name" value="TRIACYLGLYCEROL LIPASE 4-RELATED"/>
    <property type="match status" value="1"/>
</dbReference>
<evidence type="ECO:0000256" key="1">
    <source>
        <dbReference type="ARBA" id="ARBA00022801"/>
    </source>
</evidence>
<dbReference type="InterPro" id="IPR050301">
    <property type="entry name" value="NTE"/>
</dbReference>
<keyword evidence="7" id="KW-0472">Membrane</keyword>
<feature type="coiled-coil region" evidence="5">
    <location>
        <begin position="699"/>
        <end position="726"/>
    </location>
</feature>
<keyword evidence="5" id="KW-0175">Coiled coil</keyword>
<evidence type="ECO:0000256" key="3">
    <source>
        <dbReference type="ARBA" id="ARBA00023098"/>
    </source>
</evidence>
<evidence type="ECO:0000256" key="4">
    <source>
        <dbReference type="PROSITE-ProRule" id="PRU01161"/>
    </source>
</evidence>
<keyword evidence="7" id="KW-1133">Transmembrane helix</keyword>
<dbReference type="AlphaFoldDB" id="A0A9W7GEG3"/>
<dbReference type="GO" id="GO:0016298">
    <property type="term" value="F:lipase activity"/>
    <property type="evidence" value="ECO:0007669"/>
    <property type="project" value="UniProtKB-ARBA"/>
</dbReference>
<dbReference type="PANTHER" id="PTHR14226">
    <property type="entry name" value="NEUROPATHY TARGET ESTERASE/SWISS CHEESE D.MELANOGASTER"/>
    <property type="match status" value="1"/>
</dbReference>
<gene>
    <name evidence="9" type="ORF">TrCOL_g3849</name>
</gene>
<feature type="active site" description="Proton acceptor" evidence="4">
    <location>
        <position position="506"/>
    </location>
</feature>
<dbReference type="EMBL" id="BRYA01001448">
    <property type="protein sequence ID" value="GMI42966.1"/>
    <property type="molecule type" value="Genomic_DNA"/>
</dbReference>
<feature type="active site" description="Nucleophile" evidence="4">
    <location>
        <position position="346"/>
    </location>
</feature>